<evidence type="ECO:0000256" key="1">
    <source>
        <dbReference type="ARBA" id="ARBA00022517"/>
    </source>
</evidence>
<dbReference type="PANTHER" id="PTHR39178:SF1">
    <property type="entry name" value="RIBOSOMAL-PROCESSING CYSTEINE PROTEASE PRP"/>
    <property type="match status" value="1"/>
</dbReference>
<comment type="caution">
    <text evidence="7">The sequence shown here is derived from an EMBL/GenBank/DDBJ whole genome shotgun (WGS) entry which is preliminary data.</text>
</comment>
<dbReference type="GO" id="GO:0006508">
    <property type="term" value="P:proteolysis"/>
    <property type="evidence" value="ECO:0007669"/>
    <property type="project" value="UniProtKB-KW"/>
</dbReference>
<dbReference type="EMBL" id="JAMZFW010000002">
    <property type="protein sequence ID" value="MCP1101071.1"/>
    <property type="molecule type" value="Genomic_DNA"/>
</dbReference>
<dbReference type="Gene3D" id="3.30.70.1490">
    <property type="entry name" value="Cysteine protease Prp"/>
    <property type="match status" value="1"/>
</dbReference>
<sequence length="109" mass="12471">MLQIQIYKNKREFRGFSTKGHAGSGEEGYDIVCAAASTLIINTMNAIELFTKDEIGYVDNQDEGKIEFEFKKTPSKDATLLMKTLVLGLEEMDKDEEYSKYIELKFKEV</sequence>
<comment type="similarity">
    <text evidence="5">Belongs to the Prp family.</text>
</comment>
<evidence type="ECO:0000256" key="6">
    <source>
        <dbReference type="ARBA" id="ARBA00044538"/>
    </source>
</evidence>
<keyword evidence="1" id="KW-0690">Ribosome biogenesis</keyword>
<proteinExistence type="inferred from homology"/>
<keyword evidence="8" id="KW-1185">Reference proteome</keyword>
<dbReference type="GO" id="GO:0008233">
    <property type="term" value="F:peptidase activity"/>
    <property type="evidence" value="ECO:0007669"/>
    <property type="project" value="UniProtKB-KW"/>
</dbReference>
<keyword evidence="4" id="KW-0788">Thiol protease</keyword>
<dbReference type="Pfam" id="PF04327">
    <property type="entry name" value="Peptidase_Prp"/>
    <property type="match status" value="1"/>
</dbReference>
<dbReference type="PANTHER" id="PTHR39178">
    <property type="entry name" value="HYPOTHETICAL RIBOSOME-ASSOCIATED PROTEIN"/>
    <property type="match status" value="1"/>
</dbReference>
<dbReference type="CDD" id="cd16332">
    <property type="entry name" value="Prp-like"/>
    <property type="match status" value="1"/>
</dbReference>
<evidence type="ECO:0000313" key="8">
    <source>
        <dbReference type="Proteomes" id="UP001523566"/>
    </source>
</evidence>
<dbReference type="SUPFAM" id="SSF118010">
    <property type="entry name" value="TM1457-like"/>
    <property type="match status" value="1"/>
</dbReference>
<gene>
    <name evidence="7" type="ORF">NK125_01420</name>
</gene>
<dbReference type="Proteomes" id="UP001523566">
    <property type="component" value="Unassembled WGS sequence"/>
</dbReference>
<dbReference type="RefSeq" id="WP_262064861.1">
    <property type="nucleotide sequence ID" value="NZ_JAMXOD010000002.1"/>
</dbReference>
<evidence type="ECO:0000256" key="3">
    <source>
        <dbReference type="ARBA" id="ARBA00022801"/>
    </source>
</evidence>
<protein>
    <recommendedName>
        <fullName evidence="6">Ribosomal processing cysteine protease Prp</fullName>
    </recommendedName>
</protein>
<organism evidence="7 8">
    <name type="scientific">Aequitasia blattaphilus</name>
    <dbReference type="NCBI Taxonomy" id="2949332"/>
    <lineage>
        <taxon>Bacteria</taxon>
        <taxon>Bacillati</taxon>
        <taxon>Bacillota</taxon>
        <taxon>Clostridia</taxon>
        <taxon>Lachnospirales</taxon>
        <taxon>Lachnospiraceae</taxon>
        <taxon>Aequitasia</taxon>
    </lineage>
</organism>
<evidence type="ECO:0000313" key="7">
    <source>
        <dbReference type="EMBL" id="MCP1101071.1"/>
    </source>
</evidence>
<name>A0ABT1E5G2_9FIRM</name>
<keyword evidence="3" id="KW-0378">Hydrolase</keyword>
<keyword evidence="2 7" id="KW-0645">Protease</keyword>
<reference evidence="7 8" key="1">
    <citation type="journal article" date="2022" name="Genome Biol. Evol.">
        <title>Host diet, physiology and behaviors set the stage for Lachnospiraceae cladogenesis.</title>
        <authorList>
            <person name="Vera-Ponce De Leon A."/>
            <person name="Schneider M."/>
            <person name="Jahnes B.C."/>
            <person name="Sadowski V."/>
            <person name="Camuy-Velez L.A."/>
            <person name="Duan J."/>
            <person name="Sabree Z.L."/>
        </authorList>
    </citation>
    <scope>NUCLEOTIDE SEQUENCE [LARGE SCALE GENOMIC DNA]</scope>
    <source>
        <strain evidence="7 8">PAL113</strain>
    </source>
</reference>
<accession>A0ABT1E5G2</accession>
<dbReference type="InterPro" id="IPR007422">
    <property type="entry name" value="Peptidase_Prp"/>
</dbReference>
<dbReference type="InterPro" id="IPR036764">
    <property type="entry name" value="Peptidase_Prp_sf"/>
</dbReference>
<evidence type="ECO:0000256" key="2">
    <source>
        <dbReference type="ARBA" id="ARBA00022670"/>
    </source>
</evidence>
<evidence type="ECO:0000256" key="5">
    <source>
        <dbReference type="ARBA" id="ARBA00044503"/>
    </source>
</evidence>
<evidence type="ECO:0000256" key="4">
    <source>
        <dbReference type="ARBA" id="ARBA00022807"/>
    </source>
</evidence>